<dbReference type="GO" id="GO:0046982">
    <property type="term" value="F:protein heterodimerization activity"/>
    <property type="evidence" value="ECO:0007669"/>
    <property type="project" value="InterPro"/>
</dbReference>
<dbReference type="EMBL" id="KF483846">
    <property type="protein sequence ID" value="AHC54762.1"/>
    <property type="molecule type" value="Genomic_DNA"/>
</dbReference>
<evidence type="ECO:0000259" key="1">
    <source>
        <dbReference type="Pfam" id="PF00808"/>
    </source>
</evidence>
<keyword evidence="3" id="KW-1185">Reference proteome</keyword>
<evidence type="ECO:0000313" key="2">
    <source>
        <dbReference type="EMBL" id="AHC54762.1"/>
    </source>
</evidence>
<dbReference type="Gene3D" id="1.10.20.10">
    <property type="entry name" value="Histone, subunit A"/>
    <property type="match status" value="1"/>
</dbReference>
<dbReference type="Proteomes" id="UP000232615">
    <property type="component" value="Segment"/>
</dbReference>
<dbReference type="InterPro" id="IPR002119">
    <property type="entry name" value="Histone_H2A"/>
</dbReference>
<dbReference type="GO" id="GO:0030527">
    <property type="term" value="F:structural constituent of chromatin"/>
    <property type="evidence" value="ECO:0007669"/>
    <property type="project" value="InterPro"/>
</dbReference>
<gene>
    <name evidence="2" type="ORF">TNS_ORF44</name>
</gene>
<dbReference type="GO" id="GO:0003677">
    <property type="term" value="F:DNA binding"/>
    <property type="evidence" value="ECO:0007669"/>
    <property type="project" value="InterPro"/>
</dbReference>
<dbReference type="InterPro" id="IPR009072">
    <property type="entry name" value="Histone-fold"/>
</dbReference>
<accession>V9SG80</accession>
<sequence length="169" mass="19339">MERIGNYTLFVKRMTPEGFEVTKEAVSQINNMLVFLADKTITKALILLGDKKTLKHDILFWLLRDIPGELGKHGRDYVDSVLYANKELVFPTKRTENLIRKKSCKRVGKSSVQALTAILEYFCREILVSSAREAKRESRKRIKVLDIQKAVKKDMELSQVFGSGVFSGR</sequence>
<proteinExistence type="predicted"/>
<protein>
    <submittedName>
        <fullName evidence="2">Histone H2A domain-containing protein</fullName>
    </submittedName>
</protein>
<dbReference type="SUPFAM" id="SSF47113">
    <property type="entry name" value="Histone-fold"/>
    <property type="match status" value="1"/>
</dbReference>
<organism evidence="2 3">
    <name type="scientific">Tunisvirus fontaine2</name>
    <dbReference type="NCBI Taxonomy" id="1421067"/>
    <lineage>
        <taxon>Viruses</taxon>
        <taxon>Varidnaviria</taxon>
        <taxon>Bamfordvirae</taxon>
        <taxon>Nucleocytoviricota</taxon>
        <taxon>Megaviricetes</taxon>
        <taxon>Pimascovirales</taxon>
        <taxon>Pimascovirales incertae sedis</taxon>
        <taxon>Marseilleviridae</taxon>
        <taxon>Losannavirus</taxon>
        <taxon>Losannavirus tunisense</taxon>
    </lineage>
</organism>
<dbReference type="InterPro" id="IPR003958">
    <property type="entry name" value="CBFA_NFYB_domain"/>
</dbReference>
<evidence type="ECO:0000313" key="3">
    <source>
        <dbReference type="Proteomes" id="UP000232615"/>
    </source>
</evidence>
<name>V9SG80_9VIRU</name>
<dbReference type="PANTHER" id="PTHR23430">
    <property type="entry name" value="HISTONE H2A"/>
    <property type="match status" value="1"/>
</dbReference>
<reference evidence="2 3" key="1">
    <citation type="journal article" date="2014" name="Arch. Virol.">
        <title>Complete genome sequence of Tunisvirus, a new member of the proposed family Marseilleviridae.</title>
        <authorList>
            <person name="Aherfi S."/>
            <person name="Boughalmi M."/>
            <person name="Pagnier I."/>
            <person name="Fournous G."/>
            <person name="La Scola B."/>
            <person name="Raoult D."/>
            <person name="Colson P."/>
        </authorList>
    </citation>
    <scope>NUCLEOTIDE SEQUENCE [LARGE SCALE GENOMIC DNA]</scope>
    <source>
        <strain evidence="2 3">U484</strain>
    </source>
</reference>
<dbReference type="Pfam" id="PF00808">
    <property type="entry name" value="CBFD_NFYB_HMF"/>
    <property type="match status" value="1"/>
</dbReference>
<feature type="domain" description="Transcription factor CBF/NF-Y/archaeal histone" evidence="1">
    <location>
        <begin position="90"/>
        <end position="151"/>
    </location>
</feature>